<reference evidence="1" key="2">
    <citation type="journal article" date="2015" name="Fish Shellfish Immunol.">
        <title>Early steps in the European eel (Anguilla anguilla)-Vibrio vulnificus interaction in the gills: Role of the RtxA13 toxin.</title>
        <authorList>
            <person name="Callol A."/>
            <person name="Pajuelo D."/>
            <person name="Ebbesson L."/>
            <person name="Teles M."/>
            <person name="MacKenzie S."/>
            <person name="Amaro C."/>
        </authorList>
    </citation>
    <scope>NUCLEOTIDE SEQUENCE</scope>
</reference>
<dbReference type="AlphaFoldDB" id="A0A0E9XJE0"/>
<organism evidence="1">
    <name type="scientific">Anguilla anguilla</name>
    <name type="common">European freshwater eel</name>
    <name type="synonym">Muraena anguilla</name>
    <dbReference type="NCBI Taxonomy" id="7936"/>
    <lineage>
        <taxon>Eukaryota</taxon>
        <taxon>Metazoa</taxon>
        <taxon>Chordata</taxon>
        <taxon>Craniata</taxon>
        <taxon>Vertebrata</taxon>
        <taxon>Euteleostomi</taxon>
        <taxon>Actinopterygii</taxon>
        <taxon>Neopterygii</taxon>
        <taxon>Teleostei</taxon>
        <taxon>Anguilliformes</taxon>
        <taxon>Anguillidae</taxon>
        <taxon>Anguilla</taxon>
    </lineage>
</organism>
<proteinExistence type="predicted"/>
<evidence type="ECO:0000313" key="1">
    <source>
        <dbReference type="EMBL" id="JAI02838.1"/>
    </source>
</evidence>
<accession>A0A0E9XJE0</accession>
<dbReference type="EMBL" id="GBXM01005740">
    <property type="protein sequence ID" value="JAI02838.1"/>
    <property type="molecule type" value="Transcribed_RNA"/>
</dbReference>
<sequence>MSVLGGWNSKSKHVPSSKALEICCHFSSQTQRLSLTHTSLSRRKTLHVQVPSRPVGALVYNSALSFWPNETIPSLGDAKSSCMFLCWATVGTGTNRICHDTVGPMLEK</sequence>
<reference evidence="1" key="1">
    <citation type="submission" date="2014-11" db="EMBL/GenBank/DDBJ databases">
        <authorList>
            <person name="Amaro Gonzalez C."/>
        </authorList>
    </citation>
    <scope>NUCLEOTIDE SEQUENCE</scope>
</reference>
<protein>
    <submittedName>
        <fullName evidence="1">Uncharacterized protein</fullName>
    </submittedName>
</protein>
<name>A0A0E9XJE0_ANGAN</name>